<name>A0A261TM23_9BORD</name>
<dbReference type="EMBL" id="NEVP01000007">
    <property type="protein sequence ID" value="OZI50307.1"/>
    <property type="molecule type" value="Genomic_DNA"/>
</dbReference>
<evidence type="ECO:0000313" key="2">
    <source>
        <dbReference type="EMBL" id="OZI50307.1"/>
    </source>
</evidence>
<comment type="caution">
    <text evidence="2">The sequence shown here is derived from an EMBL/GenBank/DDBJ whole genome shotgun (WGS) entry which is preliminary data.</text>
</comment>
<keyword evidence="1" id="KW-0812">Transmembrane</keyword>
<proteinExistence type="predicted"/>
<sequence>MTHSATEIVRPWYREPWPWILMAGPAAALIGCFATIYLAYTYHPDAPIIDGGVRRGLVVERHADVAPAGAPIAAPAPDSAPRR</sequence>
<keyword evidence="3" id="KW-1185">Reference proteome</keyword>
<gene>
    <name evidence="2" type="ORF">CAL25_13410</name>
</gene>
<dbReference type="OrthoDB" id="5295180at2"/>
<accession>A0A261TM23</accession>
<keyword evidence="1" id="KW-0472">Membrane</keyword>
<protein>
    <submittedName>
        <fullName evidence="2">Uncharacterized protein</fullName>
    </submittedName>
</protein>
<organism evidence="2 3">
    <name type="scientific">Bordetella genomosp. 5</name>
    <dbReference type="NCBI Taxonomy" id="1395608"/>
    <lineage>
        <taxon>Bacteria</taxon>
        <taxon>Pseudomonadati</taxon>
        <taxon>Pseudomonadota</taxon>
        <taxon>Betaproteobacteria</taxon>
        <taxon>Burkholderiales</taxon>
        <taxon>Alcaligenaceae</taxon>
        <taxon>Bordetella</taxon>
    </lineage>
</organism>
<dbReference type="Proteomes" id="UP000216913">
    <property type="component" value="Unassembled WGS sequence"/>
</dbReference>
<dbReference type="AlphaFoldDB" id="A0A261TM23"/>
<evidence type="ECO:0000313" key="3">
    <source>
        <dbReference type="Proteomes" id="UP000216913"/>
    </source>
</evidence>
<evidence type="ECO:0000256" key="1">
    <source>
        <dbReference type="SAM" id="Phobius"/>
    </source>
</evidence>
<reference evidence="2 3" key="1">
    <citation type="submission" date="2017-05" db="EMBL/GenBank/DDBJ databases">
        <title>Complete and WGS of Bordetella genogroups.</title>
        <authorList>
            <person name="Spilker T."/>
            <person name="LiPuma J."/>
        </authorList>
    </citation>
    <scope>NUCLEOTIDE SEQUENCE [LARGE SCALE GENOMIC DNA]</scope>
    <source>
        <strain evidence="2 3">AU10456</strain>
    </source>
</reference>
<feature type="transmembrane region" description="Helical" evidence="1">
    <location>
        <begin position="19"/>
        <end position="40"/>
    </location>
</feature>
<dbReference type="RefSeq" id="WP_094800680.1">
    <property type="nucleotide sequence ID" value="NZ_NEVP01000007.1"/>
</dbReference>
<keyword evidence="1" id="KW-1133">Transmembrane helix</keyword>